<feature type="domain" description="Methyltransferase type 11" evidence="4">
    <location>
        <begin position="48"/>
        <end position="137"/>
    </location>
</feature>
<dbReference type="InterPro" id="IPR013216">
    <property type="entry name" value="Methyltransf_11"/>
</dbReference>
<accession>A0A1E8E1N7</accession>
<dbReference type="eggNOG" id="COG2226">
    <property type="taxonomic scope" value="Bacteria"/>
</dbReference>
<organism evidence="5 6">
    <name type="scientific">Acinetobacter towneri</name>
    <dbReference type="NCBI Taxonomy" id="202956"/>
    <lineage>
        <taxon>Bacteria</taxon>
        <taxon>Pseudomonadati</taxon>
        <taxon>Pseudomonadota</taxon>
        <taxon>Gammaproteobacteria</taxon>
        <taxon>Moraxellales</taxon>
        <taxon>Moraxellaceae</taxon>
        <taxon>Acinetobacter</taxon>
    </lineage>
</organism>
<evidence type="ECO:0000256" key="3">
    <source>
        <dbReference type="ARBA" id="ARBA00022679"/>
    </source>
</evidence>
<evidence type="ECO:0000256" key="2">
    <source>
        <dbReference type="ARBA" id="ARBA00022603"/>
    </source>
</evidence>
<evidence type="ECO:0000259" key="4">
    <source>
        <dbReference type="Pfam" id="PF08241"/>
    </source>
</evidence>
<evidence type="ECO:0000313" key="5">
    <source>
        <dbReference type="EMBL" id="OFE43479.1"/>
    </source>
</evidence>
<dbReference type="InterPro" id="IPR029063">
    <property type="entry name" value="SAM-dependent_MTases_sf"/>
</dbReference>
<dbReference type="GO" id="GO:0008757">
    <property type="term" value="F:S-adenosylmethionine-dependent methyltransferase activity"/>
    <property type="evidence" value="ECO:0007669"/>
    <property type="project" value="InterPro"/>
</dbReference>
<comment type="similarity">
    <text evidence="1">Belongs to the methyltransferase superfamily.</text>
</comment>
<keyword evidence="3 5" id="KW-0808">Transferase</keyword>
<comment type="caution">
    <text evidence="5">The sequence shown here is derived from an EMBL/GenBank/DDBJ whole genome shotgun (WGS) entry which is preliminary data.</text>
</comment>
<dbReference type="AlphaFoldDB" id="A0A1E8E1N7"/>
<keyword evidence="2 5" id="KW-0489">Methyltransferase</keyword>
<evidence type="ECO:0000313" key="6">
    <source>
        <dbReference type="Proteomes" id="UP000186931"/>
    </source>
</evidence>
<dbReference type="GO" id="GO:0032259">
    <property type="term" value="P:methylation"/>
    <property type="evidence" value="ECO:0007669"/>
    <property type="project" value="UniProtKB-KW"/>
</dbReference>
<proteinExistence type="inferred from homology"/>
<reference evidence="5 6" key="1">
    <citation type="submission" date="2016-10" db="EMBL/GenBank/DDBJ databases">
        <title>Genome of airborne Acinetobacter sp. 5-2Ac02 in the hospital environment: Species near to Acinetobacter towneri.</title>
        <authorList>
            <person name="Barbosa B."/>
            <person name="Fernandez-Garcia L."/>
            <person name="Gato E."/>
            <person name="Leao R."/>
            <person name="Albano R."/>
            <person name="Fernandez B."/>
            <person name="Fernandez-Cuenca F."/>
            <person name="Marques E."/>
            <person name="Tomas M."/>
        </authorList>
    </citation>
    <scope>NUCLEOTIDE SEQUENCE [LARGE SCALE GENOMIC DNA]</scope>
    <source>
        <strain evidence="5 6">5-2Ac02</strain>
    </source>
</reference>
<dbReference type="EMBL" id="MKQS01000012">
    <property type="protein sequence ID" value="OFE43479.1"/>
    <property type="molecule type" value="Genomic_DNA"/>
</dbReference>
<dbReference type="STRING" id="202956.BJN41_07390"/>
<evidence type="ECO:0000256" key="1">
    <source>
        <dbReference type="ARBA" id="ARBA00008361"/>
    </source>
</evidence>
<dbReference type="InterPro" id="IPR051052">
    <property type="entry name" value="Diverse_substrate_MTase"/>
</dbReference>
<dbReference type="CDD" id="cd02440">
    <property type="entry name" value="AdoMet_MTases"/>
    <property type="match status" value="1"/>
</dbReference>
<dbReference type="PANTHER" id="PTHR44942">
    <property type="entry name" value="METHYLTRANSF_11 DOMAIN-CONTAINING PROTEIN"/>
    <property type="match status" value="1"/>
</dbReference>
<dbReference type="RefSeq" id="WP_019836034.1">
    <property type="nucleotide sequence ID" value="NZ_CP090382.1"/>
</dbReference>
<dbReference type="Proteomes" id="UP000186931">
    <property type="component" value="Unassembled WGS sequence"/>
</dbReference>
<dbReference type="Pfam" id="PF08241">
    <property type="entry name" value="Methyltransf_11"/>
    <property type="match status" value="1"/>
</dbReference>
<dbReference type="PANTHER" id="PTHR44942:SF4">
    <property type="entry name" value="METHYLTRANSFERASE TYPE 11 DOMAIN-CONTAINING PROTEIN"/>
    <property type="match status" value="1"/>
</dbReference>
<name>A0A1E8E1N7_9GAMM</name>
<sequence>MTQSLHPAAQQGFALGANLYQQVRPSYPQEVAIFLQDQLQVPLNSNIVDLGSGTGKFLPHLLKLTTQLIAVDPIASMLAELKQLYPQVETIQARSEQLPLPDQCADLVSCAQSFHWFANLQSLKEIHRIIKPQGYLLLIWNQRDISVNWVNALAQMILPFEGDTPRFHNQDWRQVFADTDLFQLTHEQQFHHPHVGTVEQVVSKRLLSTSFIAAMPIEQQQQLKTQFEQLVLEYTNKHAQDEIEFPYCTHMYVYQKVE</sequence>
<dbReference type="SUPFAM" id="SSF53335">
    <property type="entry name" value="S-adenosyl-L-methionine-dependent methyltransferases"/>
    <property type="match status" value="1"/>
</dbReference>
<gene>
    <name evidence="5" type="ORF">BJN41_07390</name>
</gene>
<protein>
    <submittedName>
        <fullName evidence="5">SAM-dependent methyltransferase</fullName>
    </submittedName>
</protein>
<dbReference type="Gene3D" id="3.40.50.150">
    <property type="entry name" value="Vaccinia Virus protein VP39"/>
    <property type="match status" value="1"/>
</dbReference>